<feature type="signal peptide" evidence="3">
    <location>
        <begin position="1"/>
        <end position="22"/>
    </location>
</feature>
<dbReference type="InterPro" id="IPR008922">
    <property type="entry name" value="Di-copper_centre_dom_sf"/>
</dbReference>
<dbReference type="PANTHER" id="PTHR11474">
    <property type="entry name" value="TYROSINASE FAMILY MEMBER"/>
    <property type="match status" value="1"/>
</dbReference>
<dbReference type="GO" id="GO:0046872">
    <property type="term" value="F:metal ion binding"/>
    <property type="evidence" value="ECO:0007669"/>
    <property type="project" value="UniProtKB-KW"/>
</dbReference>
<organism evidence="6 7">
    <name type="scientific">Rhypophila decipiens</name>
    <dbReference type="NCBI Taxonomy" id="261697"/>
    <lineage>
        <taxon>Eukaryota</taxon>
        <taxon>Fungi</taxon>
        <taxon>Dikarya</taxon>
        <taxon>Ascomycota</taxon>
        <taxon>Pezizomycotina</taxon>
        <taxon>Sordariomycetes</taxon>
        <taxon>Sordariomycetidae</taxon>
        <taxon>Sordariales</taxon>
        <taxon>Naviculisporaceae</taxon>
        <taxon>Rhypophila</taxon>
    </lineage>
</organism>
<dbReference type="PRINTS" id="PR00092">
    <property type="entry name" value="TYROSINASE"/>
</dbReference>
<reference evidence="6" key="2">
    <citation type="submission" date="2023-05" db="EMBL/GenBank/DDBJ databases">
        <authorList>
            <consortium name="Lawrence Berkeley National Laboratory"/>
            <person name="Steindorff A."/>
            <person name="Hensen N."/>
            <person name="Bonometti L."/>
            <person name="Westerberg I."/>
            <person name="Brannstrom I.O."/>
            <person name="Guillou S."/>
            <person name="Cros-Aarteil S."/>
            <person name="Calhoun S."/>
            <person name="Haridas S."/>
            <person name="Kuo A."/>
            <person name="Mondo S."/>
            <person name="Pangilinan J."/>
            <person name="Riley R."/>
            <person name="Labutti K."/>
            <person name="Andreopoulos B."/>
            <person name="Lipzen A."/>
            <person name="Chen C."/>
            <person name="Yanf M."/>
            <person name="Daum C."/>
            <person name="Ng V."/>
            <person name="Clum A."/>
            <person name="Ohm R."/>
            <person name="Martin F."/>
            <person name="Silar P."/>
            <person name="Natvig D."/>
            <person name="Lalanne C."/>
            <person name="Gautier V."/>
            <person name="Ament-Velasquez S.L."/>
            <person name="Kruys A."/>
            <person name="Hutchinson M.I."/>
            <person name="Powell A.J."/>
            <person name="Barry K."/>
            <person name="Miller A.N."/>
            <person name="Grigoriev I.V."/>
            <person name="Debuchy R."/>
            <person name="Gladieux P."/>
            <person name="Thoren M.H."/>
            <person name="Johannesson H."/>
        </authorList>
    </citation>
    <scope>NUCLEOTIDE SEQUENCE</scope>
    <source>
        <strain evidence="6">PSN293</strain>
    </source>
</reference>
<feature type="domain" description="Tyrosinase copper-binding" evidence="4">
    <location>
        <begin position="134"/>
        <end position="151"/>
    </location>
</feature>
<reference evidence="6" key="1">
    <citation type="journal article" date="2023" name="Mol. Phylogenet. Evol.">
        <title>Genome-scale phylogeny and comparative genomics of the fungal order Sordariales.</title>
        <authorList>
            <person name="Hensen N."/>
            <person name="Bonometti L."/>
            <person name="Westerberg I."/>
            <person name="Brannstrom I.O."/>
            <person name="Guillou S."/>
            <person name="Cros-Aarteil S."/>
            <person name="Calhoun S."/>
            <person name="Haridas S."/>
            <person name="Kuo A."/>
            <person name="Mondo S."/>
            <person name="Pangilinan J."/>
            <person name="Riley R."/>
            <person name="LaButti K."/>
            <person name="Andreopoulos B."/>
            <person name="Lipzen A."/>
            <person name="Chen C."/>
            <person name="Yan M."/>
            <person name="Daum C."/>
            <person name="Ng V."/>
            <person name="Clum A."/>
            <person name="Steindorff A."/>
            <person name="Ohm R.A."/>
            <person name="Martin F."/>
            <person name="Silar P."/>
            <person name="Natvig D.O."/>
            <person name="Lalanne C."/>
            <person name="Gautier V."/>
            <person name="Ament-Velasquez S.L."/>
            <person name="Kruys A."/>
            <person name="Hutchinson M.I."/>
            <person name="Powell A.J."/>
            <person name="Barry K."/>
            <person name="Miller A.N."/>
            <person name="Grigoriev I.V."/>
            <person name="Debuchy R."/>
            <person name="Gladieux P."/>
            <person name="Hiltunen Thoren M."/>
            <person name="Johannesson H."/>
        </authorList>
    </citation>
    <scope>NUCLEOTIDE SEQUENCE</scope>
    <source>
        <strain evidence="6">PSN293</strain>
    </source>
</reference>
<evidence type="ECO:0000256" key="1">
    <source>
        <dbReference type="ARBA" id="ARBA00022723"/>
    </source>
</evidence>
<dbReference type="PROSITE" id="PS00497">
    <property type="entry name" value="TYROSINASE_1"/>
    <property type="match status" value="1"/>
</dbReference>
<keyword evidence="1" id="KW-0479">Metal-binding</keyword>
<keyword evidence="3" id="KW-0732">Signal</keyword>
<dbReference type="EMBL" id="MU858239">
    <property type="protein sequence ID" value="KAK4208543.1"/>
    <property type="molecule type" value="Genomic_DNA"/>
</dbReference>
<proteinExistence type="predicted"/>
<dbReference type="Pfam" id="PF00264">
    <property type="entry name" value="Tyrosinase"/>
    <property type="match status" value="1"/>
</dbReference>
<gene>
    <name evidence="6" type="ORF">QBC37DRAFT_431817</name>
</gene>
<protein>
    <recommendedName>
        <fullName evidence="4 5">Tyrosinase copper-binding domain-containing protein</fullName>
    </recommendedName>
</protein>
<keyword evidence="2" id="KW-0560">Oxidoreductase</keyword>
<comment type="caution">
    <text evidence="6">The sequence shown here is derived from an EMBL/GenBank/DDBJ whole genome shotgun (WGS) entry which is preliminary data.</text>
</comment>
<accession>A0AAN6XXM3</accession>
<dbReference type="AlphaFoldDB" id="A0AAN6XXM3"/>
<name>A0AAN6XXM3_9PEZI</name>
<dbReference type="Proteomes" id="UP001301769">
    <property type="component" value="Unassembled WGS sequence"/>
</dbReference>
<dbReference type="Gene3D" id="1.10.1280.10">
    <property type="entry name" value="Di-copper center containing domain from catechol oxidase"/>
    <property type="match status" value="1"/>
</dbReference>
<dbReference type="InterPro" id="IPR050316">
    <property type="entry name" value="Tyrosinase/Hemocyanin"/>
</dbReference>
<evidence type="ECO:0000313" key="6">
    <source>
        <dbReference type="EMBL" id="KAK4208543.1"/>
    </source>
</evidence>
<keyword evidence="7" id="KW-1185">Reference proteome</keyword>
<feature type="chain" id="PRO_5043020697" description="Tyrosinase copper-binding domain-containing protein" evidence="3">
    <location>
        <begin position="23"/>
        <end position="413"/>
    </location>
</feature>
<evidence type="ECO:0000256" key="2">
    <source>
        <dbReference type="ARBA" id="ARBA00023002"/>
    </source>
</evidence>
<evidence type="ECO:0000259" key="5">
    <source>
        <dbReference type="PROSITE" id="PS00498"/>
    </source>
</evidence>
<evidence type="ECO:0000256" key="3">
    <source>
        <dbReference type="SAM" id="SignalP"/>
    </source>
</evidence>
<feature type="domain" description="Tyrosinase copper-binding" evidence="5">
    <location>
        <begin position="336"/>
        <end position="347"/>
    </location>
</feature>
<evidence type="ECO:0000313" key="7">
    <source>
        <dbReference type="Proteomes" id="UP001301769"/>
    </source>
</evidence>
<dbReference type="SUPFAM" id="SSF48056">
    <property type="entry name" value="Di-copper centre-containing domain"/>
    <property type="match status" value="1"/>
</dbReference>
<dbReference type="GO" id="GO:0016491">
    <property type="term" value="F:oxidoreductase activity"/>
    <property type="evidence" value="ECO:0007669"/>
    <property type="project" value="UniProtKB-KW"/>
</dbReference>
<dbReference type="PROSITE" id="PS00498">
    <property type="entry name" value="TYROSINASE_2"/>
    <property type="match status" value="1"/>
</dbReference>
<sequence>MVAIKQLSCLLSALSLVTASSAARVKRDEFTHEEIVQGDALAALAEVALEESLPTDISSAKMVRRTFGGSCNARNVKIRREWRTLSKSQRKNYIAAVKCMQNKPSLLAPGVAPASKSLFDDFVVIHYQQTIFIHNTGNFLTWHRYYTHVYEQHLKACGYTGTAPYWEWSLDVNNPAASPVFDGSDTSLGGNGAYFPHEGLILSEPPLADTAPLLIPLPAGNGGGCVTTGPFGNMTVNIGAAALGTYGSTASYAAPDPLGLGNSRCLKRDLNSGIAKKYNTFYNSTSLILNYNNIEQFQGHMQGDPRIVRGQMGVHGGGHFIIGGDPGGDPFISPGDPAFFLHHGQIDRLYWIWQALDFPNRQNVHGSNVFMDLFPSANTTLDDIIDISPLAPPVKIRDMMNTLGGSPLCYVYL</sequence>
<dbReference type="PANTHER" id="PTHR11474:SF125">
    <property type="entry name" value="N-ACETYL-6-HYDROXYTRYPTOPHAN OXIDASE IVOB-RELATED"/>
    <property type="match status" value="1"/>
</dbReference>
<evidence type="ECO:0000259" key="4">
    <source>
        <dbReference type="PROSITE" id="PS00497"/>
    </source>
</evidence>
<dbReference type="InterPro" id="IPR002227">
    <property type="entry name" value="Tyrosinase_Cu-bd"/>
</dbReference>